<reference evidence="3 4" key="1">
    <citation type="journal article" date="2023" name="Insect Mol. Biol.">
        <title>Genome sequencing provides insights into the evolution of gene families encoding plant cell wall-degrading enzymes in longhorned beetles.</title>
        <authorList>
            <person name="Shin N.R."/>
            <person name="Okamura Y."/>
            <person name="Kirsch R."/>
            <person name="Pauchet Y."/>
        </authorList>
    </citation>
    <scope>NUCLEOTIDE SEQUENCE [LARGE SCALE GENOMIC DNA]</scope>
    <source>
        <strain evidence="3">EAD_L_NR</strain>
    </source>
</reference>
<feature type="region of interest" description="Disordered" evidence="1">
    <location>
        <begin position="310"/>
        <end position="335"/>
    </location>
</feature>
<dbReference type="InterPro" id="IPR036273">
    <property type="entry name" value="CRAL/TRIO_N_dom_sf"/>
</dbReference>
<evidence type="ECO:0000313" key="3">
    <source>
        <dbReference type="EMBL" id="KAJ8925055.1"/>
    </source>
</evidence>
<dbReference type="SUPFAM" id="SSF52087">
    <property type="entry name" value="CRAL/TRIO domain"/>
    <property type="match status" value="1"/>
</dbReference>
<dbReference type="InterPro" id="IPR036865">
    <property type="entry name" value="CRAL-TRIO_dom_sf"/>
</dbReference>
<organism evidence="3 4">
    <name type="scientific">Exocentrus adspersus</name>
    <dbReference type="NCBI Taxonomy" id="1586481"/>
    <lineage>
        <taxon>Eukaryota</taxon>
        <taxon>Metazoa</taxon>
        <taxon>Ecdysozoa</taxon>
        <taxon>Arthropoda</taxon>
        <taxon>Hexapoda</taxon>
        <taxon>Insecta</taxon>
        <taxon>Pterygota</taxon>
        <taxon>Neoptera</taxon>
        <taxon>Endopterygota</taxon>
        <taxon>Coleoptera</taxon>
        <taxon>Polyphaga</taxon>
        <taxon>Cucujiformia</taxon>
        <taxon>Chrysomeloidea</taxon>
        <taxon>Cerambycidae</taxon>
        <taxon>Lamiinae</taxon>
        <taxon>Acanthocinini</taxon>
        <taxon>Exocentrus</taxon>
    </lineage>
</organism>
<dbReference type="SUPFAM" id="SSF46938">
    <property type="entry name" value="CRAL/TRIO N-terminal domain"/>
    <property type="match status" value="1"/>
</dbReference>
<keyword evidence="4" id="KW-1185">Reference proteome</keyword>
<dbReference type="GO" id="GO:0016020">
    <property type="term" value="C:membrane"/>
    <property type="evidence" value="ECO:0007669"/>
    <property type="project" value="TreeGrafter"/>
</dbReference>
<dbReference type="Gene3D" id="3.40.525.10">
    <property type="entry name" value="CRAL-TRIO lipid binding domain"/>
    <property type="match status" value="1"/>
</dbReference>
<dbReference type="InterPro" id="IPR001251">
    <property type="entry name" value="CRAL-TRIO_dom"/>
</dbReference>
<dbReference type="PANTHER" id="PTHR10174:SF120">
    <property type="entry name" value="CELLULAR RETINALDEHYDE BINDING PROTEIN"/>
    <property type="match status" value="1"/>
</dbReference>
<dbReference type="Gene3D" id="1.20.5.1200">
    <property type="entry name" value="Alpha-tocopherol transfer"/>
    <property type="match status" value="1"/>
</dbReference>
<dbReference type="CDD" id="cd00170">
    <property type="entry name" value="SEC14"/>
    <property type="match status" value="1"/>
</dbReference>
<feature type="domain" description="CRAL-TRIO" evidence="2">
    <location>
        <begin position="114"/>
        <end position="278"/>
    </location>
</feature>
<dbReference type="PANTHER" id="PTHR10174">
    <property type="entry name" value="ALPHA-TOCOPHEROL TRANSFER PROTEIN-RELATED"/>
    <property type="match status" value="1"/>
</dbReference>
<dbReference type="Proteomes" id="UP001159042">
    <property type="component" value="Unassembled WGS sequence"/>
</dbReference>
<dbReference type="Gene3D" id="1.10.8.20">
    <property type="entry name" value="N-terminal domain of phosphatidylinositol transfer protein sec14p"/>
    <property type="match status" value="1"/>
</dbReference>
<comment type="caution">
    <text evidence="3">The sequence shown here is derived from an EMBL/GenBank/DDBJ whole genome shotgun (WGS) entry which is preliminary data.</text>
</comment>
<dbReference type="SMART" id="SM00516">
    <property type="entry name" value="SEC14"/>
    <property type="match status" value="1"/>
</dbReference>
<dbReference type="Pfam" id="PF00650">
    <property type="entry name" value="CRAL_TRIO"/>
    <property type="match status" value="1"/>
</dbReference>
<sequence length="335" mass="38846">MSSTEVILPARQWEDDNGNRTEKEQDTHISQNLATVASKELRENDTVRKQCLALLREWIKQNPDIENCITDDVFLLKFLRVKKFSITMAQQTLLKYLNYRKKFRNIMYNLDHTHPNVNELITSGYVFVSPFRDSNGRRVIIYDFNKFDLDKFTGQDMAKAHAVTYETLMEDEENQILGVNHVADLGAVSPSFVTLFSVTEFAYLIRWGEQSYPMRHKEMNLFNLPGPIKYIYDFAKSNIKSEKLKNRFTIHDSRDQLLAKVPKRCLPKEFGGELPAKEMIEMWKEELAGKRERLLSFDAMNLVSDRGIIRSKNAPTQDDTGTGSLPGSFRKLELD</sequence>
<dbReference type="PROSITE" id="PS50191">
    <property type="entry name" value="CRAL_TRIO"/>
    <property type="match status" value="1"/>
</dbReference>
<feature type="compositionally biased region" description="Polar residues" evidence="1">
    <location>
        <begin position="313"/>
        <end position="325"/>
    </location>
</feature>
<dbReference type="EMBL" id="JANEYG010000002">
    <property type="protein sequence ID" value="KAJ8925055.1"/>
    <property type="molecule type" value="Genomic_DNA"/>
</dbReference>
<evidence type="ECO:0000313" key="4">
    <source>
        <dbReference type="Proteomes" id="UP001159042"/>
    </source>
</evidence>
<dbReference type="AlphaFoldDB" id="A0AAV8WG39"/>
<accession>A0AAV8WG39</accession>
<dbReference type="SMART" id="SM01100">
    <property type="entry name" value="CRAL_TRIO_N"/>
    <property type="match status" value="1"/>
</dbReference>
<dbReference type="GO" id="GO:1902936">
    <property type="term" value="F:phosphatidylinositol bisphosphate binding"/>
    <property type="evidence" value="ECO:0007669"/>
    <property type="project" value="TreeGrafter"/>
</dbReference>
<protein>
    <recommendedName>
        <fullName evidence="2">CRAL-TRIO domain-containing protein</fullName>
    </recommendedName>
</protein>
<proteinExistence type="predicted"/>
<dbReference type="PRINTS" id="PR00180">
    <property type="entry name" value="CRETINALDHBP"/>
</dbReference>
<gene>
    <name evidence="3" type="ORF">NQ315_001226</name>
</gene>
<evidence type="ECO:0000259" key="2">
    <source>
        <dbReference type="PROSITE" id="PS50191"/>
    </source>
</evidence>
<evidence type="ECO:0000256" key="1">
    <source>
        <dbReference type="SAM" id="MobiDB-lite"/>
    </source>
</evidence>
<name>A0AAV8WG39_9CUCU</name>
<dbReference type="InterPro" id="IPR011074">
    <property type="entry name" value="CRAL/TRIO_N_dom"/>
</dbReference>